<feature type="transmembrane region" description="Helical" evidence="1">
    <location>
        <begin position="47"/>
        <end position="67"/>
    </location>
</feature>
<evidence type="ECO:0000313" key="3">
    <source>
        <dbReference type="EMBL" id="EKX44781.1"/>
    </source>
</evidence>
<dbReference type="EMBL" id="JH993002">
    <property type="protein sequence ID" value="EKX44781.1"/>
    <property type="molecule type" value="Genomic_DNA"/>
</dbReference>
<reference evidence="4" key="3">
    <citation type="submission" date="2016-03" db="UniProtKB">
        <authorList>
            <consortium name="EnsemblProtists"/>
        </authorList>
    </citation>
    <scope>IDENTIFICATION</scope>
</reference>
<reference evidence="3 5" key="1">
    <citation type="journal article" date="2012" name="Nature">
        <title>Algal genomes reveal evolutionary mosaicism and the fate of nucleomorphs.</title>
        <authorList>
            <consortium name="DOE Joint Genome Institute"/>
            <person name="Curtis B.A."/>
            <person name="Tanifuji G."/>
            <person name="Burki F."/>
            <person name="Gruber A."/>
            <person name="Irimia M."/>
            <person name="Maruyama S."/>
            <person name="Arias M.C."/>
            <person name="Ball S.G."/>
            <person name="Gile G.H."/>
            <person name="Hirakawa Y."/>
            <person name="Hopkins J.F."/>
            <person name="Kuo A."/>
            <person name="Rensing S.A."/>
            <person name="Schmutz J."/>
            <person name="Symeonidi A."/>
            <person name="Elias M."/>
            <person name="Eveleigh R.J."/>
            <person name="Herman E.K."/>
            <person name="Klute M.J."/>
            <person name="Nakayama T."/>
            <person name="Obornik M."/>
            <person name="Reyes-Prieto A."/>
            <person name="Armbrust E.V."/>
            <person name="Aves S.J."/>
            <person name="Beiko R.G."/>
            <person name="Coutinho P."/>
            <person name="Dacks J.B."/>
            <person name="Durnford D.G."/>
            <person name="Fast N.M."/>
            <person name="Green B.R."/>
            <person name="Grisdale C.J."/>
            <person name="Hempel F."/>
            <person name="Henrissat B."/>
            <person name="Hoppner M.P."/>
            <person name="Ishida K."/>
            <person name="Kim E."/>
            <person name="Koreny L."/>
            <person name="Kroth P.G."/>
            <person name="Liu Y."/>
            <person name="Malik S.B."/>
            <person name="Maier U.G."/>
            <person name="McRose D."/>
            <person name="Mock T."/>
            <person name="Neilson J.A."/>
            <person name="Onodera N.T."/>
            <person name="Poole A.M."/>
            <person name="Pritham E.J."/>
            <person name="Richards T.A."/>
            <person name="Rocap G."/>
            <person name="Roy S.W."/>
            <person name="Sarai C."/>
            <person name="Schaack S."/>
            <person name="Shirato S."/>
            <person name="Slamovits C.H."/>
            <person name="Spencer D.F."/>
            <person name="Suzuki S."/>
            <person name="Worden A.Z."/>
            <person name="Zauner S."/>
            <person name="Barry K."/>
            <person name="Bell C."/>
            <person name="Bharti A.K."/>
            <person name="Crow J.A."/>
            <person name="Grimwood J."/>
            <person name="Kramer R."/>
            <person name="Lindquist E."/>
            <person name="Lucas S."/>
            <person name="Salamov A."/>
            <person name="McFadden G.I."/>
            <person name="Lane C.E."/>
            <person name="Keeling P.J."/>
            <person name="Gray M.W."/>
            <person name="Grigoriev I.V."/>
            <person name="Archibald J.M."/>
        </authorList>
    </citation>
    <scope>NUCLEOTIDE SEQUENCE</scope>
    <source>
        <strain evidence="3 5">CCMP2712</strain>
    </source>
</reference>
<keyword evidence="1" id="KW-0472">Membrane</keyword>
<dbReference type="HOGENOM" id="CLU_2042541_0_0_1"/>
<evidence type="ECO:0000256" key="2">
    <source>
        <dbReference type="SAM" id="SignalP"/>
    </source>
</evidence>
<keyword evidence="1" id="KW-0812">Transmembrane</keyword>
<evidence type="ECO:0000313" key="4">
    <source>
        <dbReference type="EnsemblProtists" id="EKX44781"/>
    </source>
</evidence>
<sequence>MFMLGSFAWACLLFPIVLLVATSAPCPYAQWSQAYAYSLLFDKLRRRAVDFFVALWAKGAMTCLLYWPKLEGRENLLPANEVHPAIDPKDKDEKEILRYVFDSVNQGLPEHQKTEKLVEQE</sequence>
<dbReference type="Proteomes" id="UP000011087">
    <property type="component" value="Unassembled WGS sequence"/>
</dbReference>
<accession>L1J8D8</accession>
<evidence type="ECO:0000256" key="1">
    <source>
        <dbReference type="SAM" id="Phobius"/>
    </source>
</evidence>
<keyword evidence="1" id="KW-1133">Transmembrane helix</keyword>
<dbReference type="EnsemblProtists" id="EKX44781">
    <property type="protein sequence ID" value="EKX44781"/>
    <property type="gene ID" value="GUITHDRAFT_109206"/>
</dbReference>
<keyword evidence="5" id="KW-1185">Reference proteome</keyword>
<protein>
    <submittedName>
        <fullName evidence="3 4">Uncharacterized protein</fullName>
    </submittedName>
</protein>
<proteinExistence type="predicted"/>
<gene>
    <name evidence="3" type="ORF">GUITHDRAFT_109206</name>
</gene>
<keyword evidence="2" id="KW-0732">Signal</keyword>
<evidence type="ECO:0000313" key="5">
    <source>
        <dbReference type="Proteomes" id="UP000011087"/>
    </source>
</evidence>
<dbReference type="RefSeq" id="XP_005831761.1">
    <property type="nucleotide sequence ID" value="XM_005831704.1"/>
</dbReference>
<dbReference type="KEGG" id="gtt:GUITHDRAFT_109206"/>
<name>L1J8D8_GUITC</name>
<organism evidence="3">
    <name type="scientific">Guillardia theta (strain CCMP2712)</name>
    <name type="common">Cryptophyte</name>
    <dbReference type="NCBI Taxonomy" id="905079"/>
    <lineage>
        <taxon>Eukaryota</taxon>
        <taxon>Cryptophyceae</taxon>
        <taxon>Pyrenomonadales</taxon>
        <taxon>Geminigeraceae</taxon>
        <taxon>Guillardia</taxon>
    </lineage>
</organism>
<dbReference type="GeneID" id="17301488"/>
<dbReference type="AlphaFoldDB" id="L1J8D8"/>
<dbReference type="PaxDb" id="55529-EKX44781"/>
<feature type="chain" id="PRO_5008770994" evidence="2">
    <location>
        <begin position="24"/>
        <end position="121"/>
    </location>
</feature>
<reference evidence="5" key="2">
    <citation type="submission" date="2012-11" db="EMBL/GenBank/DDBJ databases">
        <authorList>
            <person name="Kuo A."/>
            <person name="Curtis B.A."/>
            <person name="Tanifuji G."/>
            <person name="Burki F."/>
            <person name="Gruber A."/>
            <person name="Irimia M."/>
            <person name="Maruyama S."/>
            <person name="Arias M.C."/>
            <person name="Ball S.G."/>
            <person name="Gile G.H."/>
            <person name="Hirakawa Y."/>
            <person name="Hopkins J.F."/>
            <person name="Rensing S.A."/>
            <person name="Schmutz J."/>
            <person name="Symeonidi A."/>
            <person name="Elias M."/>
            <person name="Eveleigh R.J."/>
            <person name="Herman E.K."/>
            <person name="Klute M.J."/>
            <person name="Nakayama T."/>
            <person name="Obornik M."/>
            <person name="Reyes-Prieto A."/>
            <person name="Armbrust E.V."/>
            <person name="Aves S.J."/>
            <person name="Beiko R.G."/>
            <person name="Coutinho P."/>
            <person name="Dacks J.B."/>
            <person name="Durnford D.G."/>
            <person name="Fast N.M."/>
            <person name="Green B.R."/>
            <person name="Grisdale C."/>
            <person name="Hempe F."/>
            <person name="Henrissat B."/>
            <person name="Hoppner M.P."/>
            <person name="Ishida K.-I."/>
            <person name="Kim E."/>
            <person name="Koreny L."/>
            <person name="Kroth P.G."/>
            <person name="Liu Y."/>
            <person name="Malik S.-B."/>
            <person name="Maier U.G."/>
            <person name="McRose D."/>
            <person name="Mock T."/>
            <person name="Neilson J.A."/>
            <person name="Onodera N.T."/>
            <person name="Poole A.M."/>
            <person name="Pritham E.J."/>
            <person name="Richards T.A."/>
            <person name="Rocap G."/>
            <person name="Roy S.W."/>
            <person name="Sarai C."/>
            <person name="Schaack S."/>
            <person name="Shirato S."/>
            <person name="Slamovits C.H."/>
            <person name="Spencer D.F."/>
            <person name="Suzuki S."/>
            <person name="Worden A.Z."/>
            <person name="Zauner S."/>
            <person name="Barry K."/>
            <person name="Bell C."/>
            <person name="Bharti A.K."/>
            <person name="Crow J.A."/>
            <person name="Grimwood J."/>
            <person name="Kramer R."/>
            <person name="Lindquist E."/>
            <person name="Lucas S."/>
            <person name="Salamov A."/>
            <person name="McFadden G.I."/>
            <person name="Lane C.E."/>
            <person name="Keeling P.J."/>
            <person name="Gray M.W."/>
            <person name="Grigoriev I.V."/>
            <person name="Archibald J.M."/>
        </authorList>
    </citation>
    <scope>NUCLEOTIDE SEQUENCE</scope>
    <source>
        <strain evidence="5">CCMP2712</strain>
    </source>
</reference>
<feature type="signal peptide" evidence="2">
    <location>
        <begin position="1"/>
        <end position="23"/>
    </location>
</feature>